<gene>
    <name evidence="1" type="primary">AVEN_113290_1</name>
    <name evidence="1" type="ORF">NPIL_667191</name>
</gene>
<protein>
    <submittedName>
        <fullName evidence="1">Uncharacterized protein</fullName>
    </submittedName>
</protein>
<organism evidence="1 2">
    <name type="scientific">Nephila pilipes</name>
    <name type="common">Giant wood spider</name>
    <name type="synonym">Nephila maculata</name>
    <dbReference type="NCBI Taxonomy" id="299642"/>
    <lineage>
        <taxon>Eukaryota</taxon>
        <taxon>Metazoa</taxon>
        <taxon>Ecdysozoa</taxon>
        <taxon>Arthropoda</taxon>
        <taxon>Chelicerata</taxon>
        <taxon>Arachnida</taxon>
        <taxon>Araneae</taxon>
        <taxon>Araneomorphae</taxon>
        <taxon>Entelegynae</taxon>
        <taxon>Araneoidea</taxon>
        <taxon>Nephilidae</taxon>
        <taxon>Nephila</taxon>
    </lineage>
</organism>
<dbReference type="OrthoDB" id="6422424at2759"/>
<comment type="caution">
    <text evidence="1">The sequence shown here is derived from an EMBL/GenBank/DDBJ whole genome shotgun (WGS) entry which is preliminary data.</text>
</comment>
<keyword evidence="2" id="KW-1185">Reference proteome</keyword>
<name>A0A8X6TNA7_NEPPI</name>
<proteinExistence type="predicted"/>
<reference evidence="1" key="1">
    <citation type="submission" date="2020-08" db="EMBL/GenBank/DDBJ databases">
        <title>Multicomponent nature underlies the extraordinary mechanical properties of spider dragline silk.</title>
        <authorList>
            <person name="Kono N."/>
            <person name="Nakamura H."/>
            <person name="Mori M."/>
            <person name="Yoshida Y."/>
            <person name="Ohtoshi R."/>
            <person name="Malay A.D."/>
            <person name="Moran D.A.P."/>
            <person name="Tomita M."/>
            <person name="Numata K."/>
            <person name="Arakawa K."/>
        </authorList>
    </citation>
    <scope>NUCLEOTIDE SEQUENCE</scope>
</reference>
<accession>A0A8X6TNA7</accession>
<dbReference type="AlphaFoldDB" id="A0A8X6TNA7"/>
<dbReference type="EMBL" id="BMAW01012514">
    <property type="protein sequence ID" value="GFT29047.1"/>
    <property type="molecule type" value="Genomic_DNA"/>
</dbReference>
<dbReference type="Proteomes" id="UP000887013">
    <property type="component" value="Unassembled WGS sequence"/>
</dbReference>
<evidence type="ECO:0000313" key="2">
    <source>
        <dbReference type="Proteomes" id="UP000887013"/>
    </source>
</evidence>
<sequence length="100" mass="11452">MADRHLITKSCFGINRIESTKCALVSHLIWKELCKDMAKILKQLVFGQKKNPPAPPMPDYQGEEAAKDEFADHDYENISKFTSEGRSSIRFQEPKEPEVI</sequence>
<evidence type="ECO:0000313" key="1">
    <source>
        <dbReference type="EMBL" id="GFT29047.1"/>
    </source>
</evidence>